<feature type="compositionally biased region" description="Basic and acidic residues" evidence="1">
    <location>
        <begin position="103"/>
        <end position="112"/>
    </location>
</feature>
<reference evidence="2 3" key="1">
    <citation type="submission" date="2016-02" db="EMBL/GenBank/DDBJ databases">
        <title>Genome analysis of coral dinoflagellate symbionts highlights evolutionary adaptations to a symbiotic lifestyle.</title>
        <authorList>
            <person name="Aranda M."/>
            <person name="Li Y."/>
            <person name="Liew Y.J."/>
            <person name="Baumgarten S."/>
            <person name="Simakov O."/>
            <person name="Wilson M."/>
            <person name="Piel J."/>
            <person name="Ashoor H."/>
            <person name="Bougouffa S."/>
            <person name="Bajic V.B."/>
            <person name="Ryu T."/>
            <person name="Ravasi T."/>
            <person name="Bayer T."/>
            <person name="Micklem G."/>
            <person name="Kim H."/>
            <person name="Bhak J."/>
            <person name="Lajeunesse T.C."/>
            <person name="Voolstra C.R."/>
        </authorList>
    </citation>
    <scope>NUCLEOTIDE SEQUENCE [LARGE SCALE GENOMIC DNA]</scope>
    <source>
        <strain evidence="2 3">CCMP2467</strain>
    </source>
</reference>
<name>A0A1Q9EG85_SYMMI</name>
<dbReference type="Proteomes" id="UP000186817">
    <property type="component" value="Unassembled WGS sequence"/>
</dbReference>
<comment type="caution">
    <text evidence="2">The sequence shown here is derived from an EMBL/GenBank/DDBJ whole genome shotgun (WGS) entry which is preliminary data.</text>
</comment>
<dbReference type="OrthoDB" id="10298768at2759"/>
<dbReference type="AlphaFoldDB" id="A0A1Q9EG85"/>
<proteinExistence type="predicted"/>
<keyword evidence="3" id="KW-1185">Reference proteome</keyword>
<evidence type="ECO:0000256" key="1">
    <source>
        <dbReference type="SAM" id="MobiDB-lite"/>
    </source>
</evidence>
<sequence>MSFLLQQEQVEGFWPDVFQVVEAPGAPRRIWSFDSARALFPEGAFIDIFFAFAAALLCFCFKIEQRPCSSLGASFASRLFDLCGEDGEPLEATSPARGGSPPKEVREESRVRDREKGYLAYKFKRVKMKGDQFRASQSTSDSGWTQAVPNGRLKISLLGPGLPRLHTEISSLLQGRALHWNSNGLHEANDLRQKHTNIEARRPEDELEALAVQELPFSLEHFQIGASIWIPQLPPEVDKYMQSLLEEADMEQEPLWLAAARELHQESVAEEREFRCWKDTGDLIAKAPKARVSRRVARRRGLDPVDKPFG</sequence>
<evidence type="ECO:0000313" key="2">
    <source>
        <dbReference type="EMBL" id="OLQ06440.1"/>
    </source>
</evidence>
<dbReference type="EMBL" id="LSRX01000160">
    <property type="protein sequence ID" value="OLQ06440.1"/>
    <property type="molecule type" value="Genomic_DNA"/>
</dbReference>
<accession>A0A1Q9EG85</accession>
<evidence type="ECO:0000313" key="3">
    <source>
        <dbReference type="Proteomes" id="UP000186817"/>
    </source>
</evidence>
<organism evidence="2 3">
    <name type="scientific">Symbiodinium microadriaticum</name>
    <name type="common">Dinoflagellate</name>
    <name type="synonym">Zooxanthella microadriatica</name>
    <dbReference type="NCBI Taxonomy" id="2951"/>
    <lineage>
        <taxon>Eukaryota</taxon>
        <taxon>Sar</taxon>
        <taxon>Alveolata</taxon>
        <taxon>Dinophyceae</taxon>
        <taxon>Suessiales</taxon>
        <taxon>Symbiodiniaceae</taxon>
        <taxon>Symbiodinium</taxon>
    </lineage>
</organism>
<protein>
    <submittedName>
        <fullName evidence="2">Uncharacterized protein</fullName>
    </submittedName>
</protein>
<gene>
    <name evidence="2" type="ORF">AK812_SmicGene10286</name>
</gene>
<feature type="region of interest" description="Disordered" evidence="1">
    <location>
        <begin position="90"/>
        <end position="112"/>
    </location>
</feature>